<keyword evidence="7" id="KW-0560">Oxidoreductase</keyword>
<dbReference type="AlphaFoldDB" id="A0A2P5HKB6"/>
<dbReference type="Proteomes" id="UP000094444">
    <property type="component" value="Unassembled WGS sequence"/>
</dbReference>
<evidence type="ECO:0000313" key="10">
    <source>
        <dbReference type="Proteomes" id="UP000094444"/>
    </source>
</evidence>
<dbReference type="PRINTS" id="PR00463">
    <property type="entry name" value="EP450I"/>
</dbReference>
<evidence type="ECO:0000256" key="2">
    <source>
        <dbReference type="ARBA" id="ARBA00010617"/>
    </source>
</evidence>
<accession>A0A2P5HKB6</accession>
<gene>
    <name evidence="9" type="ORF">DHEL01_v210929</name>
</gene>
<dbReference type="SUPFAM" id="SSF48264">
    <property type="entry name" value="Cytochrome P450"/>
    <property type="match status" value="1"/>
</dbReference>
<keyword evidence="5 6" id="KW-0408">Iron</keyword>
<comment type="similarity">
    <text evidence="2 7">Belongs to the cytochrome P450 family.</text>
</comment>
<evidence type="ECO:0000256" key="8">
    <source>
        <dbReference type="SAM" id="Phobius"/>
    </source>
</evidence>
<dbReference type="PANTHER" id="PTHR24305">
    <property type="entry name" value="CYTOCHROME P450"/>
    <property type="match status" value="1"/>
</dbReference>
<organism evidence="9 10">
    <name type="scientific">Diaporthe helianthi</name>
    <dbReference type="NCBI Taxonomy" id="158607"/>
    <lineage>
        <taxon>Eukaryota</taxon>
        <taxon>Fungi</taxon>
        <taxon>Dikarya</taxon>
        <taxon>Ascomycota</taxon>
        <taxon>Pezizomycotina</taxon>
        <taxon>Sordariomycetes</taxon>
        <taxon>Sordariomycetidae</taxon>
        <taxon>Diaporthales</taxon>
        <taxon>Diaporthaceae</taxon>
        <taxon>Diaporthe</taxon>
    </lineage>
</organism>
<dbReference type="GO" id="GO:0020037">
    <property type="term" value="F:heme binding"/>
    <property type="evidence" value="ECO:0007669"/>
    <property type="project" value="InterPro"/>
</dbReference>
<keyword evidence="7" id="KW-0503">Monooxygenase</keyword>
<evidence type="ECO:0000256" key="4">
    <source>
        <dbReference type="ARBA" id="ARBA00022723"/>
    </source>
</evidence>
<dbReference type="Pfam" id="PF00067">
    <property type="entry name" value="p450"/>
    <property type="match status" value="1"/>
</dbReference>
<feature type="transmembrane region" description="Helical" evidence="8">
    <location>
        <begin position="20"/>
        <end position="44"/>
    </location>
</feature>
<evidence type="ECO:0000256" key="5">
    <source>
        <dbReference type="ARBA" id="ARBA00023004"/>
    </source>
</evidence>
<keyword evidence="8" id="KW-1133">Transmembrane helix</keyword>
<dbReference type="PANTHER" id="PTHR24305:SF210">
    <property type="entry name" value="CYTOCHROME P450 MONOOXYGENASE ASQL-RELATED"/>
    <property type="match status" value="1"/>
</dbReference>
<dbReference type="FunCoup" id="A0A2P5HKB6">
    <property type="interactions" value="1458"/>
</dbReference>
<evidence type="ECO:0008006" key="11">
    <source>
        <dbReference type="Google" id="ProtNLM"/>
    </source>
</evidence>
<keyword evidence="4 6" id="KW-0479">Metal-binding</keyword>
<proteinExistence type="inferred from homology"/>
<sequence>MPPSLNAVLPGRLGDGSDPTWGLPALGIVVGTAFVLWRIGLVVYRLFFHPLAKYPGPKLYAISNIPFQWTSNVSGTLTLQSTTLHQKYGPIVRIAPDHLAVDGSIGWPQVFQHRPGKAEWPKQRGFYHPGDETSLIGGTHENHKRLRRQINHAFSTESMYEQEPIIQKYLDLWLSQLSKKGGEAFNIVPWFNFLTFDIIGDLVFAESFGCVEAGEYHPWVAGIFASVVASGWYRLSRQFPWVRSFTKTFGSSAKTIKQEAEGRKFAVEKALARKDQGESPGGRRDFMTYMIRKNRDGQPGFLDTDLATNTPLIITAGSETTATTLSGLTWHLGLPKYRHHYHRLVDEIRGAFTSEAEIDMKSTARLPYLMATIDEVLRMFPPAAQTPPRISPGAELDGQHIPKGTVVTVFQWATYHNKDNFHDPDNFRPERWLPASHELYDPVFANDNKQVLHPFSFGVRDCVGKNLALSELRVVVSRLLYRFDMEHEPGHEDWLDDARILIVWLKKPLRIKLTERKLI</sequence>
<dbReference type="GO" id="GO:0016705">
    <property type="term" value="F:oxidoreductase activity, acting on paired donors, with incorporation or reduction of molecular oxygen"/>
    <property type="evidence" value="ECO:0007669"/>
    <property type="project" value="InterPro"/>
</dbReference>
<dbReference type="EMBL" id="MAVT02001533">
    <property type="protein sequence ID" value="POS70676.1"/>
    <property type="molecule type" value="Genomic_DNA"/>
</dbReference>
<dbReference type="InterPro" id="IPR002401">
    <property type="entry name" value="Cyt_P450_E_grp-I"/>
</dbReference>
<name>A0A2P5HKB6_DIAHE</name>
<dbReference type="Gene3D" id="1.10.630.10">
    <property type="entry name" value="Cytochrome P450"/>
    <property type="match status" value="1"/>
</dbReference>
<dbReference type="STRING" id="158607.A0A2P5HKB6"/>
<dbReference type="CDD" id="cd11058">
    <property type="entry name" value="CYP60B-like"/>
    <property type="match status" value="1"/>
</dbReference>
<comment type="cofactor">
    <cofactor evidence="1 6">
        <name>heme</name>
        <dbReference type="ChEBI" id="CHEBI:30413"/>
    </cofactor>
</comment>
<comment type="caution">
    <text evidence="9">The sequence shown here is derived from an EMBL/GenBank/DDBJ whole genome shotgun (WGS) entry which is preliminary data.</text>
</comment>
<evidence type="ECO:0000256" key="1">
    <source>
        <dbReference type="ARBA" id="ARBA00001971"/>
    </source>
</evidence>
<dbReference type="PRINTS" id="PR00385">
    <property type="entry name" value="P450"/>
</dbReference>
<keyword evidence="8" id="KW-0812">Transmembrane</keyword>
<dbReference type="PROSITE" id="PS00086">
    <property type="entry name" value="CYTOCHROME_P450"/>
    <property type="match status" value="1"/>
</dbReference>
<evidence type="ECO:0000256" key="3">
    <source>
        <dbReference type="ARBA" id="ARBA00022617"/>
    </source>
</evidence>
<dbReference type="GO" id="GO:0005506">
    <property type="term" value="F:iron ion binding"/>
    <property type="evidence" value="ECO:0007669"/>
    <property type="project" value="InterPro"/>
</dbReference>
<keyword evidence="8" id="KW-0472">Membrane</keyword>
<dbReference type="InterPro" id="IPR036396">
    <property type="entry name" value="Cyt_P450_sf"/>
</dbReference>
<evidence type="ECO:0000313" key="9">
    <source>
        <dbReference type="EMBL" id="POS70676.1"/>
    </source>
</evidence>
<dbReference type="InterPro" id="IPR001128">
    <property type="entry name" value="Cyt_P450"/>
</dbReference>
<dbReference type="OrthoDB" id="1470350at2759"/>
<dbReference type="InParanoid" id="A0A2P5HKB6"/>
<evidence type="ECO:0000256" key="6">
    <source>
        <dbReference type="PIRSR" id="PIRSR602401-1"/>
    </source>
</evidence>
<reference evidence="9" key="1">
    <citation type="submission" date="2017-09" db="EMBL/GenBank/DDBJ databases">
        <title>Polyketide synthases of a Diaporthe helianthi virulent isolate.</title>
        <authorList>
            <person name="Baroncelli R."/>
        </authorList>
    </citation>
    <scope>NUCLEOTIDE SEQUENCE [LARGE SCALE GENOMIC DNA]</scope>
    <source>
        <strain evidence="9">7/96</strain>
    </source>
</reference>
<dbReference type="GO" id="GO:0004497">
    <property type="term" value="F:monooxygenase activity"/>
    <property type="evidence" value="ECO:0007669"/>
    <property type="project" value="UniProtKB-KW"/>
</dbReference>
<dbReference type="InterPro" id="IPR050121">
    <property type="entry name" value="Cytochrome_P450_monoxygenase"/>
</dbReference>
<keyword evidence="10" id="KW-1185">Reference proteome</keyword>
<keyword evidence="3 6" id="KW-0349">Heme</keyword>
<protein>
    <recommendedName>
        <fullName evidence="11">Isotrichodermin C-15 hydroxylase</fullName>
    </recommendedName>
</protein>
<dbReference type="InterPro" id="IPR017972">
    <property type="entry name" value="Cyt_P450_CS"/>
</dbReference>
<feature type="binding site" description="axial binding residue" evidence="6">
    <location>
        <position position="462"/>
    </location>
    <ligand>
        <name>heme</name>
        <dbReference type="ChEBI" id="CHEBI:30413"/>
    </ligand>
    <ligandPart>
        <name>Fe</name>
        <dbReference type="ChEBI" id="CHEBI:18248"/>
    </ligandPart>
</feature>
<evidence type="ECO:0000256" key="7">
    <source>
        <dbReference type="RuleBase" id="RU000461"/>
    </source>
</evidence>